<keyword evidence="4" id="KW-1185">Reference proteome</keyword>
<dbReference type="GO" id="GO:0016491">
    <property type="term" value="F:oxidoreductase activity"/>
    <property type="evidence" value="ECO:0007669"/>
    <property type="project" value="InterPro"/>
</dbReference>
<comment type="caution">
    <text evidence="3">The sequence shown here is derived from an EMBL/GenBank/DDBJ whole genome shotgun (WGS) entry which is preliminary data.</text>
</comment>
<feature type="domain" description="FAD-binding FR-type" evidence="2">
    <location>
        <begin position="5"/>
        <end position="132"/>
    </location>
</feature>
<dbReference type="PROSITE" id="PS51384">
    <property type="entry name" value="FAD_FR"/>
    <property type="match status" value="1"/>
</dbReference>
<dbReference type="Proteomes" id="UP000490980">
    <property type="component" value="Unassembled WGS sequence"/>
</dbReference>
<sequence length="294" mass="32763">MVDSYRFFDTVVKHRIVLSPSMVRFVFTGEDVAGMAFPGPDQRIKMFFPEQAGQRPELPRGPDWIAAFRALDDASKPAMRTYTIRALRADVAEVDIDFAVHGSIGPASRWALEAKEGDSMVLFAPDARAEHDSRGYEWHPPQDVDRVLIVADESALPAVASILDHIAASPSRPRIEALIEVPTEADRLPLAALEGLSVRWLPRDHAYDYGQRLLEALRDVPLPRHDVDAAVTDIDVDNDILWEQASGGDGAFYAWIAGEAAAVLDIRRHLVNERGVDRKAMNLMGYWRKGRSLD</sequence>
<evidence type="ECO:0000259" key="2">
    <source>
        <dbReference type="PROSITE" id="PS51384"/>
    </source>
</evidence>
<evidence type="ECO:0000313" key="3">
    <source>
        <dbReference type="EMBL" id="NII06762.1"/>
    </source>
</evidence>
<evidence type="ECO:0000256" key="1">
    <source>
        <dbReference type="ARBA" id="ARBA00035644"/>
    </source>
</evidence>
<dbReference type="EMBL" id="JAARLZ010000005">
    <property type="protein sequence ID" value="NII06762.1"/>
    <property type="molecule type" value="Genomic_DNA"/>
</dbReference>
<dbReference type="Pfam" id="PF04954">
    <property type="entry name" value="SIP"/>
    <property type="match status" value="1"/>
</dbReference>
<dbReference type="InterPro" id="IPR039374">
    <property type="entry name" value="SIP_fam"/>
</dbReference>
<dbReference type="InterPro" id="IPR007037">
    <property type="entry name" value="SIP_rossman_dom"/>
</dbReference>
<accession>A0A7X5UAH6</accession>
<dbReference type="InterPro" id="IPR013113">
    <property type="entry name" value="SIP_FAD-bd"/>
</dbReference>
<dbReference type="PANTHER" id="PTHR30157">
    <property type="entry name" value="FERRIC REDUCTASE, NADPH-DEPENDENT"/>
    <property type="match status" value="1"/>
</dbReference>
<dbReference type="RefSeq" id="WP_166948039.1">
    <property type="nucleotide sequence ID" value="NZ_JAARLZ010000005.1"/>
</dbReference>
<name>A0A7X5UAH6_9GAMM</name>
<comment type="similarity">
    <text evidence="1">Belongs to the SIP oxidoreductase family.</text>
</comment>
<dbReference type="Pfam" id="PF08021">
    <property type="entry name" value="FAD_binding_9"/>
    <property type="match status" value="1"/>
</dbReference>
<dbReference type="CDD" id="cd06193">
    <property type="entry name" value="siderophore_interacting"/>
    <property type="match status" value="1"/>
</dbReference>
<dbReference type="InterPro" id="IPR017938">
    <property type="entry name" value="Riboflavin_synthase-like_b-brl"/>
</dbReference>
<protein>
    <submittedName>
        <fullName evidence="3">Siderophore-interacting protein</fullName>
    </submittedName>
</protein>
<dbReference type="InterPro" id="IPR017927">
    <property type="entry name" value="FAD-bd_FR_type"/>
</dbReference>
<gene>
    <name evidence="3" type="ORF">HBF25_10230</name>
</gene>
<dbReference type="PANTHER" id="PTHR30157:SF0">
    <property type="entry name" value="NADPH-DEPENDENT FERRIC-CHELATE REDUCTASE"/>
    <property type="match status" value="1"/>
</dbReference>
<reference evidence="3 4" key="1">
    <citation type="submission" date="2020-03" db="EMBL/GenBank/DDBJ databases">
        <authorList>
            <person name="Lai Q."/>
        </authorList>
    </citation>
    <scope>NUCLEOTIDE SEQUENCE [LARGE SCALE GENOMIC DNA]</scope>
    <source>
        <strain evidence="3 4">CCUG 25036</strain>
    </source>
</reference>
<proteinExistence type="inferred from homology"/>
<dbReference type="Gene3D" id="2.40.30.10">
    <property type="entry name" value="Translation factors"/>
    <property type="match status" value="1"/>
</dbReference>
<organism evidence="3 4">
    <name type="scientific">Luteibacter anthropi</name>
    <dbReference type="NCBI Taxonomy" id="564369"/>
    <lineage>
        <taxon>Bacteria</taxon>
        <taxon>Pseudomonadati</taxon>
        <taxon>Pseudomonadota</taxon>
        <taxon>Gammaproteobacteria</taxon>
        <taxon>Lysobacterales</taxon>
        <taxon>Rhodanobacteraceae</taxon>
        <taxon>Luteibacter</taxon>
    </lineage>
</organism>
<dbReference type="SUPFAM" id="SSF63380">
    <property type="entry name" value="Riboflavin synthase domain-like"/>
    <property type="match status" value="1"/>
</dbReference>
<dbReference type="Gene3D" id="3.40.50.80">
    <property type="entry name" value="Nucleotide-binding domain of ferredoxin-NADP reductase (FNR) module"/>
    <property type="match status" value="1"/>
</dbReference>
<dbReference type="InterPro" id="IPR039261">
    <property type="entry name" value="FNR_nucleotide-bd"/>
</dbReference>
<evidence type="ECO:0000313" key="4">
    <source>
        <dbReference type="Proteomes" id="UP000490980"/>
    </source>
</evidence>
<dbReference type="AlphaFoldDB" id="A0A7X5UAH6"/>